<dbReference type="EMBL" id="VCQU01000001">
    <property type="protein sequence ID" value="NMN93959.1"/>
    <property type="molecule type" value="Genomic_DNA"/>
</dbReference>
<feature type="domain" description="UspA" evidence="4">
    <location>
        <begin position="158"/>
        <end position="278"/>
    </location>
</feature>
<proteinExistence type="inferred from homology"/>
<dbReference type="PRINTS" id="PR01438">
    <property type="entry name" value="UNVRSLSTRESS"/>
</dbReference>
<accession>A0A848K6D5</accession>
<comment type="similarity">
    <text evidence="1">Belongs to the universal stress protein A family.</text>
</comment>
<dbReference type="Gene3D" id="3.40.50.620">
    <property type="entry name" value="HUPs"/>
    <property type="match status" value="2"/>
</dbReference>
<evidence type="ECO:0000313" key="6">
    <source>
        <dbReference type="Proteomes" id="UP000535543"/>
    </source>
</evidence>
<dbReference type="GO" id="GO:0005524">
    <property type="term" value="F:ATP binding"/>
    <property type="evidence" value="ECO:0007669"/>
    <property type="project" value="UniProtKB-KW"/>
</dbReference>
<organism evidence="5 6">
    <name type="scientific">Antrihabitans stalactiti</name>
    <dbReference type="NCBI Taxonomy" id="2584121"/>
    <lineage>
        <taxon>Bacteria</taxon>
        <taxon>Bacillati</taxon>
        <taxon>Actinomycetota</taxon>
        <taxon>Actinomycetes</taxon>
        <taxon>Mycobacteriales</taxon>
        <taxon>Nocardiaceae</taxon>
        <taxon>Antrihabitans</taxon>
    </lineage>
</organism>
<evidence type="ECO:0000313" key="5">
    <source>
        <dbReference type="EMBL" id="NMN93959.1"/>
    </source>
</evidence>
<sequence length="295" mass="31485">MSVQAGPRSVVVGVDGSSCSVHAAAWAADIAEARRVPLVLVLCLEESRYLAHHDDKLVETVLTQPDRLAAVRIFRSSVADLRRRHPILDIETRLLPGFPGTALVEASSSASLVVVGGDRSAAGRFLVGSTVRQVAGSAACPVAVWRQSRRHVHAKRMPVIVGVDGTPAGDNAIAHAFEYAAMTGAPLQAVHTWRGGDAGTEEARMSETLAAWTEKYPDVAVSRILRQGNPGTVLAELAQHARLVVIGSHAHNKLMDTVLGSTGQRLVHIAPCPILICRRQPRSCHTDCAPLSPMR</sequence>
<dbReference type="SUPFAM" id="SSF52402">
    <property type="entry name" value="Adenine nucleotide alpha hydrolases-like"/>
    <property type="match status" value="2"/>
</dbReference>
<dbReference type="Proteomes" id="UP000535543">
    <property type="component" value="Unassembled WGS sequence"/>
</dbReference>
<dbReference type="InterPro" id="IPR014729">
    <property type="entry name" value="Rossmann-like_a/b/a_fold"/>
</dbReference>
<dbReference type="Pfam" id="PF00582">
    <property type="entry name" value="Usp"/>
    <property type="match status" value="2"/>
</dbReference>
<feature type="domain" description="UspA" evidence="4">
    <location>
        <begin position="8"/>
        <end position="145"/>
    </location>
</feature>
<keyword evidence="3" id="KW-0067">ATP-binding</keyword>
<dbReference type="InterPro" id="IPR006016">
    <property type="entry name" value="UspA"/>
</dbReference>
<keyword evidence="6" id="KW-1185">Reference proteome</keyword>
<protein>
    <submittedName>
        <fullName evidence="5">Universal stress protein</fullName>
    </submittedName>
</protein>
<dbReference type="RefSeq" id="WP_169584641.1">
    <property type="nucleotide sequence ID" value="NZ_VCQU01000001.1"/>
</dbReference>
<reference evidence="5 6" key="2">
    <citation type="submission" date="2020-06" db="EMBL/GenBank/DDBJ databases">
        <title>Antribacter stalactiti gen. nov., sp. nov., a new member of the family Nacardiaceae isolated from a cave.</title>
        <authorList>
            <person name="Kim I.S."/>
        </authorList>
    </citation>
    <scope>NUCLEOTIDE SEQUENCE [LARGE SCALE GENOMIC DNA]</scope>
    <source>
        <strain evidence="5 6">YC2-7</strain>
    </source>
</reference>
<name>A0A848K6D5_9NOCA</name>
<dbReference type="InterPro" id="IPR006015">
    <property type="entry name" value="Universal_stress_UspA"/>
</dbReference>
<dbReference type="PANTHER" id="PTHR46268">
    <property type="entry name" value="STRESS RESPONSE PROTEIN NHAX"/>
    <property type="match status" value="1"/>
</dbReference>
<keyword evidence="2" id="KW-0547">Nucleotide-binding</keyword>
<gene>
    <name evidence="5" type="ORF">FGL95_02785</name>
</gene>
<evidence type="ECO:0000259" key="4">
    <source>
        <dbReference type="Pfam" id="PF00582"/>
    </source>
</evidence>
<comment type="caution">
    <text evidence="5">The sequence shown here is derived from an EMBL/GenBank/DDBJ whole genome shotgun (WGS) entry which is preliminary data.</text>
</comment>
<evidence type="ECO:0000256" key="2">
    <source>
        <dbReference type="ARBA" id="ARBA00022741"/>
    </source>
</evidence>
<evidence type="ECO:0000256" key="1">
    <source>
        <dbReference type="ARBA" id="ARBA00008791"/>
    </source>
</evidence>
<dbReference type="AlphaFoldDB" id="A0A848K6D5"/>
<dbReference type="PANTHER" id="PTHR46268:SF27">
    <property type="entry name" value="UNIVERSAL STRESS PROTEIN RV2623"/>
    <property type="match status" value="1"/>
</dbReference>
<evidence type="ECO:0000256" key="3">
    <source>
        <dbReference type="ARBA" id="ARBA00022840"/>
    </source>
</evidence>
<reference evidence="5 6" key="1">
    <citation type="submission" date="2019-05" db="EMBL/GenBank/DDBJ databases">
        <authorList>
            <person name="Lee S.D."/>
        </authorList>
    </citation>
    <scope>NUCLEOTIDE SEQUENCE [LARGE SCALE GENOMIC DNA]</scope>
    <source>
        <strain evidence="5 6">YC2-7</strain>
    </source>
</reference>